<organism evidence="1">
    <name type="scientific">uncultured Mycobacterium sp</name>
    <dbReference type="NCBI Taxonomy" id="171292"/>
    <lineage>
        <taxon>Bacteria</taxon>
        <taxon>Bacillati</taxon>
        <taxon>Actinomycetota</taxon>
        <taxon>Actinomycetes</taxon>
        <taxon>Mycobacteriales</taxon>
        <taxon>Mycobacteriaceae</taxon>
        <taxon>Mycobacterium</taxon>
        <taxon>environmental samples</taxon>
    </lineage>
</organism>
<gene>
    <name evidence="1" type="ORF">MHPYR_460042</name>
</gene>
<accession>A0A1Y5PG16</accession>
<proteinExistence type="predicted"/>
<reference evidence="1" key="1">
    <citation type="submission" date="2016-03" db="EMBL/GenBank/DDBJ databases">
        <authorList>
            <person name="Ploux O."/>
        </authorList>
    </citation>
    <scope>NUCLEOTIDE SEQUENCE</scope>
    <source>
        <strain evidence="1">UC10</strain>
    </source>
</reference>
<name>A0A1Y5PG16_9MYCO</name>
<protein>
    <submittedName>
        <fullName evidence="1">Uncharacterized protein</fullName>
    </submittedName>
</protein>
<evidence type="ECO:0000313" key="1">
    <source>
        <dbReference type="EMBL" id="SBS77656.1"/>
    </source>
</evidence>
<sequence>MSSQSRMAVIENYYWTWHNLAAYMVNTTPKPVCGNDIAYMFRAGRKRLLRVTEGGTHGSATQPRYGGGIDCAFHPVRNWGCGTRPLAKSTRSQ</sequence>
<dbReference type="EMBL" id="FLQS01000041">
    <property type="protein sequence ID" value="SBS77656.1"/>
    <property type="molecule type" value="Genomic_DNA"/>
</dbReference>
<dbReference type="AlphaFoldDB" id="A0A1Y5PG16"/>